<keyword evidence="1" id="KW-0732">Signal</keyword>
<proteinExistence type="predicted"/>
<accession>A0A918WVK6</accession>
<comment type="caution">
    <text evidence="3">The sequence shown here is derived from an EMBL/GenBank/DDBJ whole genome shotgun (WGS) entry which is preliminary data.</text>
</comment>
<organism evidence="3 4">
    <name type="scientific">Streptomyces finlayi</name>
    <dbReference type="NCBI Taxonomy" id="67296"/>
    <lineage>
        <taxon>Bacteria</taxon>
        <taxon>Bacillati</taxon>
        <taxon>Actinomycetota</taxon>
        <taxon>Actinomycetes</taxon>
        <taxon>Kitasatosporales</taxon>
        <taxon>Streptomycetaceae</taxon>
        <taxon>Streptomyces</taxon>
    </lineage>
</organism>
<evidence type="ECO:0000256" key="1">
    <source>
        <dbReference type="SAM" id="SignalP"/>
    </source>
</evidence>
<feature type="chain" id="PRO_5038876161" description="DUF1023 domain-containing protein" evidence="1">
    <location>
        <begin position="21"/>
        <end position="308"/>
    </location>
</feature>
<dbReference type="RefSeq" id="WP_229897588.1">
    <property type="nucleotide sequence ID" value="NZ_BMVC01000003.1"/>
</dbReference>
<feature type="domain" description="DUF1023" evidence="2">
    <location>
        <begin position="86"/>
        <end position="249"/>
    </location>
</feature>
<dbReference type="SUPFAM" id="SSF53474">
    <property type="entry name" value="alpha/beta-Hydrolases"/>
    <property type="match status" value="1"/>
</dbReference>
<reference evidence="3" key="1">
    <citation type="journal article" date="2014" name="Int. J. Syst. Evol. Microbiol.">
        <title>Complete genome sequence of Corynebacterium casei LMG S-19264T (=DSM 44701T), isolated from a smear-ripened cheese.</title>
        <authorList>
            <consortium name="US DOE Joint Genome Institute (JGI-PGF)"/>
            <person name="Walter F."/>
            <person name="Albersmeier A."/>
            <person name="Kalinowski J."/>
            <person name="Ruckert C."/>
        </authorList>
    </citation>
    <scope>NUCLEOTIDE SEQUENCE</scope>
    <source>
        <strain evidence="3">JCM 4637</strain>
    </source>
</reference>
<name>A0A918WVK6_9ACTN</name>
<dbReference type="InterPro" id="IPR029058">
    <property type="entry name" value="AB_hydrolase_fold"/>
</dbReference>
<feature type="signal peptide" evidence="1">
    <location>
        <begin position="1"/>
        <end position="20"/>
    </location>
</feature>
<evidence type="ECO:0000259" key="2">
    <source>
        <dbReference type="Pfam" id="PF06259"/>
    </source>
</evidence>
<evidence type="ECO:0000313" key="4">
    <source>
        <dbReference type="Proteomes" id="UP000638353"/>
    </source>
</evidence>
<dbReference type="Proteomes" id="UP000638353">
    <property type="component" value="Unassembled WGS sequence"/>
</dbReference>
<gene>
    <name evidence="3" type="ORF">GCM10010334_16970</name>
</gene>
<sequence length="308" mass="30924">MLAGVVVGSVVLPVSGAAGATGIPAPAPASLAPLRAATAGDLAERYAARRAGIRDAAAAADAHGSRKRAAALRQLALPSRQFLAFDGRDGGRTVEVFGDLARADRIAVLVPGADTSVDHYDRLRDGAEALLRAAGPHTAVVAWVGYRTPATVSTDALTAGRAYEAARELSLFAGELTALRSGVPVSYLCHSYGAVVCAAAAPGVEAANLVLFGSPGIGTDAERVDALGTRATVWAGRGSADWIGGVPHTALDLGVTTVGFGADPVSPAFGARRFDAGDSDHSGYLLPGSASLAHLADIVTGSAVVGRA</sequence>
<dbReference type="Pfam" id="PF06259">
    <property type="entry name" value="Abhydrolase_8"/>
    <property type="match status" value="1"/>
</dbReference>
<protein>
    <recommendedName>
        <fullName evidence="2">DUF1023 domain-containing protein</fullName>
    </recommendedName>
</protein>
<dbReference type="AlphaFoldDB" id="A0A918WVK6"/>
<reference evidence="3" key="2">
    <citation type="submission" date="2020-09" db="EMBL/GenBank/DDBJ databases">
        <authorList>
            <person name="Sun Q."/>
            <person name="Ohkuma M."/>
        </authorList>
    </citation>
    <scope>NUCLEOTIDE SEQUENCE</scope>
    <source>
        <strain evidence="3">JCM 4637</strain>
    </source>
</reference>
<evidence type="ECO:0000313" key="3">
    <source>
        <dbReference type="EMBL" id="GHC86149.1"/>
    </source>
</evidence>
<dbReference type="EMBL" id="BMVC01000003">
    <property type="protein sequence ID" value="GHC86149.1"/>
    <property type="molecule type" value="Genomic_DNA"/>
</dbReference>
<dbReference type="InterPro" id="IPR010427">
    <property type="entry name" value="DUF1023"/>
</dbReference>